<dbReference type="Pfam" id="PF13976">
    <property type="entry name" value="gag_pre-integrs"/>
    <property type="match status" value="1"/>
</dbReference>
<dbReference type="Pfam" id="PF07727">
    <property type="entry name" value="RVT_2"/>
    <property type="match status" value="1"/>
</dbReference>
<feature type="compositionally biased region" description="Low complexity" evidence="3">
    <location>
        <begin position="607"/>
        <end position="623"/>
    </location>
</feature>
<keyword evidence="1" id="KW-0064">Aspartyl protease</keyword>
<feature type="compositionally biased region" description="Polar residues" evidence="3">
    <location>
        <begin position="663"/>
        <end position="686"/>
    </location>
</feature>
<dbReference type="Pfam" id="PF22936">
    <property type="entry name" value="Pol_BBD"/>
    <property type="match status" value="1"/>
</dbReference>
<dbReference type="GO" id="GO:0004190">
    <property type="term" value="F:aspartic-type endopeptidase activity"/>
    <property type="evidence" value="ECO:0007669"/>
    <property type="project" value="UniProtKB-KW"/>
</dbReference>
<dbReference type="PANTHER" id="PTHR47481:SF9">
    <property type="entry name" value="RETROTRANSPOSON GAG DOMAIN-CONTAINING PROTEIN"/>
    <property type="match status" value="1"/>
</dbReference>
<dbReference type="InterPro" id="IPR001584">
    <property type="entry name" value="Integrase_cat-core"/>
</dbReference>
<feature type="domain" description="Integrase catalytic" evidence="5">
    <location>
        <begin position="504"/>
        <end position="597"/>
    </location>
</feature>
<gene>
    <name evidence="6" type="primary">RE2_1050</name>
    <name evidence="6" type="ORF">CK203_064528</name>
</gene>
<evidence type="ECO:0000313" key="6">
    <source>
        <dbReference type="EMBL" id="RVW68331.1"/>
    </source>
</evidence>
<keyword evidence="2" id="KW-0862">Zinc</keyword>
<dbReference type="Pfam" id="PF14223">
    <property type="entry name" value="Retrotran_gag_2"/>
    <property type="match status" value="1"/>
</dbReference>
<protein>
    <submittedName>
        <fullName evidence="6">Retrovirus-related Pol polyprotein from transposon RE2</fullName>
    </submittedName>
</protein>
<evidence type="ECO:0000259" key="5">
    <source>
        <dbReference type="PROSITE" id="PS50994"/>
    </source>
</evidence>
<dbReference type="GO" id="GO:0003676">
    <property type="term" value="F:nucleic acid binding"/>
    <property type="evidence" value="ECO:0007669"/>
    <property type="project" value="InterPro"/>
</dbReference>
<feature type="region of interest" description="Disordered" evidence="3">
    <location>
        <begin position="219"/>
        <end position="254"/>
    </location>
</feature>
<dbReference type="GO" id="GO:0008270">
    <property type="term" value="F:zinc ion binding"/>
    <property type="evidence" value="ECO:0007669"/>
    <property type="project" value="UniProtKB-KW"/>
</dbReference>
<reference evidence="6 7" key="1">
    <citation type="journal article" date="2018" name="PLoS Genet.">
        <title>Population sequencing reveals clonal diversity and ancestral inbreeding in the grapevine cultivar Chardonnay.</title>
        <authorList>
            <person name="Roach M.J."/>
            <person name="Johnson D.L."/>
            <person name="Bohlmann J."/>
            <person name="van Vuuren H.J."/>
            <person name="Jones S.J."/>
            <person name="Pretorius I.S."/>
            <person name="Schmidt S.A."/>
            <person name="Borneman A.R."/>
        </authorList>
    </citation>
    <scope>NUCLEOTIDE SEQUENCE [LARGE SCALE GENOMIC DNA]</scope>
    <source>
        <strain evidence="7">cv. Chardonnay</strain>
        <tissue evidence="6">Leaf</tissue>
    </source>
</reference>
<dbReference type="Proteomes" id="UP000288805">
    <property type="component" value="Unassembled WGS sequence"/>
</dbReference>
<dbReference type="InterPro" id="IPR012337">
    <property type="entry name" value="RNaseH-like_sf"/>
</dbReference>
<dbReference type="InterPro" id="IPR036875">
    <property type="entry name" value="Znf_CCHC_sf"/>
</dbReference>
<evidence type="ECO:0000256" key="3">
    <source>
        <dbReference type="SAM" id="MobiDB-lite"/>
    </source>
</evidence>
<dbReference type="InterPro" id="IPR025724">
    <property type="entry name" value="GAG-pre-integrase_dom"/>
</dbReference>
<sequence>MATSSSDSFPIAINATQQITARLTPTNFPSWHAQFESLLLGYNLFGYVDDTHTCPPLPTLTDAATTTAHHLWFRQDKLILSAILTSVSPAVIPLIATSQTSYQAWTKLTKLYASRSRTRVMQLKEDLTLMQRGNRSITEYLHSVKTIADELALIDAPLSQDDITPYVLHGLGSDFRDIVAPIRARESSLSFEELHDLLLGHEAYLRRLDSTVQSLVITANTTQRRDSRSSKNQSSSTYQQSKNDSRSKSRQSKQYKYPPRCQYCDQQGHIAKYCPKLKPFEATVNCTTTTSSPDKRWLIDSAASHNITSQVSNLQFHSKYDGTDEVIIGDGSGLPITHSGSLTLSFPNRKFQVEDTLCVPTINKNLISVHHFTKQNNVILEFHPTYFLVKDRRTGEILLQGPCENGVYHLPSLPAATPIAFVHERTSVAGWHQRLGHPSFKVVTHLISSFSLPTTSCLSSSNNCHSCSTNKAHQLPFHKHGLTSTTPFDLLYTDVWGPSPTPRVYSDNGGEFIALRPFFTTHGISHYTTAPYTPQQNGVSERRHRHIVETGKTLLSHASLPLEYWAYAFATATYLINRLPSPVLHHKSPLQALFKQQPRFPCNHPLTQSPTDSSPPETSSFSGPILQLASRELLAITRAQGDIPSASSTPSEDPALVQPQEAPLSTSDQVPLRPSTSVSQPENSIPSSPPPCPRTIITHSMNNIFRPKQFHTTTKHPLLEPPEPSCVSQALKDPHWRKAMLEEVTALLQHGTWELVPPTPGQNLVGCKFVFWKKRNPNGTISRYKARLVAKGFHQRPGIDYSQTFSPVVKPATIRLLLTIAVMHGWPLRQLDIDNAFLHGNLEETVFMHQPPGFEDPSQPQHVCKLKRVSMVLNKPHDSGTRPFEMHSSALVLFTRPLTTLFKDMGSLHYFLGIEVIPTPQGLFLSQHQYIRDLLSRTSMENAKETLTPMSTTAKLTVQDNSECVDSTEYRKIIGALQYLGLTRPDIAFAINRLSQFMQKPTTNHWAAAKRLLRYLKQTMFHGILLQKHDQFQLKTYSDADWASNTDTRVSTTAFITFIGPNPISWSARKQMAVSRSSTEAEFRALATATSETVWLHSLIKELGLTLREAPQMFCDNIGANHFSLNPVQHTRMKHIEIDLLFVRDLVQKGTIRVQHIRTIDQLADLLTKSLSRQRFQLLRSKIGVAVGTSILRRHIRTASIHAENQHQNS</sequence>
<dbReference type="AlphaFoldDB" id="A0A438G850"/>
<keyword evidence="1" id="KW-0645">Protease</keyword>
<dbReference type="PROSITE" id="PS50158">
    <property type="entry name" value="ZF_CCHC"/>
    <property type="match status" value="1"/>
</dbReference>
<dbReference type="CDD" id="cd09272">
    <property type="entry name" value="RNase_HI_RT_Ty1"/>
    <property type="match status" value="1"/>
</dbReference>
<dbReference type="InterPro" id="IPR043502">
    <property type="entry name" value="DNA/RNA_pol_sf"/>
</dbReference>
<feature type="region of interest" description="Disordered" evidence="3">
    <location>
        <begin position="642"/>
        <end position="697"/>
    </location>
</feature>
<keyword evidence="2" id="KW-0479">Metal-binding</keyword>
<feature type="compositionally biased region" description="Low complexity" evidence="3">
    <location>
        <begin position="230"/>
        <end position="242"/>
    </location>
</feature>
<evidence type="ECO:0000256" key="1">
    <source>
        <dbReference type="ARBA" id="ARBA00022750"/>
    </source>
</evidence>
<dbReference type="Gene3D" id="4.10.60.10">
    <property type="entry name" value="Zinc finger, CCHC-type"/>
    <property type="match status" value="1"/>
</dbReference>
<dbReference type="SUPFAM" id="SSF57756">
    <property type="entry name" value="Retrovirus zinc finger-like domains"/>
    <property type="match status" value="1"/>
</dbReference>
<dbReference type="SUPFAM" id="SSF56672">
    <property type="entry name" value="DNA/RNA polymerases"/>
    <property type="match status" value="1"/>
</dbReference>
<feature type="region of interest" description="Disordered" evidence="3">
    <location>
        <begin position="600"/>
        <end position="623"/>
    </location>
</feature>
<dbReference type="PROSITE" id="PS50994">
    <property type="entry name" value="INTEGRASE"/>
    <property type="match status" value="1"/>
</dbReference>
<name>A0A438G850_VITVI</name>
<proteinExistence type="predicted"/>
<dbReference type="PANTHER" id="PTHR47481">
    <property type="match status" value="1"/>
</dbReference>
<dbReference type="SUPFAM" id="SSF53098">
    <property type="entry name" value="Ribonuclease H-like"/>
    <property type="match status" value="1"/>
</dbReference>
<keyword evidence="2" id="KW-0863">Zinc-finger</keyword>
<accession>A0A438G850</accession>
<dbReference type="InterPro" id="IPR036397">
    <property type="entry name" value="RNaseH_sf"/>
</dbReference>
<evidence type="ECO:0000259" key="4">
    <source>
        <dbReference type="PROSITE" id="PS50158"/>
    </source>
</evidence>
<feature type="domain" description="CCHC-type" evidence="4">
    <location>
        <begin position="260"/>
        <end position="276"/>
    </location>
</feature>
<dbReference type="InterPro" id="IPR013103">
    <property type="entry name" value="RVT_2"/>
</dbReference>
<dbReference type="Gene3D" id="3.30.420.10">
    <property type="entry name" value="Ribonuclease H-like superfamily/Ribonuclease H"/>
    <property type="match status" value="1"/>
</dbReference>
<evidence type="ECO:0000256" key="2">
    <source>
        <dbReference type="PROSITE-ProRule" id="PRU00047"/>
    </source>
</evidence>
<evidence type="ECO:0000313" key="7">
    <source>
        <dbReference type="Proteomes" id="UP000288805"/>
    </source>
</evidence>
<dbReference type="GO" id="GO:0015074">
    <property type="term" value="P:DNA integration"/>
    <property type="evidence" value="ECO:0007669"/>
    <property type="project" value="InterPro"/>
</dbReference>
<dbReference type="InterPro" id="IPR001878">
    <property type="entry name" value="Znf_CCHC"/>
</dbReference>
<dbReference type="EMBL" id="QGNW01000538">
    <property type="protein sequence ID" value="RVW68331.1"/>
    <property type="molecule type" value="Genomic_DNA"/>
</dbReference>
<organism evidence="6 7">
    <name type="scientific">Vitis vinifera</name>
    <name type="common">Grape</name>
    <dbReference type="NCBI Taxonomy" id="29760"/>
    <lineage>
        <taxon>Eukaryota</taxon>
        <taxon>Viridiplantae</taxon>
        <taxon>Streptophyta</taxon>
        <taxon>Embryophyta</taxon>
        <taxon>Tracheophyta</taxon>
        <taxon>Spermatophyta</taxon>
        <taxon>Magnoliopsida</taxon>
        <taxon>eudicotyledons</taxon>
        <taxon>Gunneridae</taxon>
        <taxon>Pentapetalae</taxon>
        <taxon>rosids</taxon>
        <taxon>Vitales</taxon>
        <taxon>Vitaceae</taxon>
        <taxon>Viteae</taxon>
        <taxon>Vitis</taxon>
    </lineage>
</organism>
<dbReference type="InterPro" id="IPR054722">
    <property type="entry name" value="PolX-like_BBD"/>
</dbReference>
<comment type="caution">
    <text evidence="6">The sequence shown here is derived from an EMBL/GenBank/DDBJ whole genome shotgun (WGS) entry which is preliminary data.</text>
</comment>
<keyword evidence="1" id="KW-0378">Hydrolase</keyword>